<keyword evidence="1" id="KW-0812">Transmembrane</keyword>
<evidence type="ECO:0000313" key="3">
    <source>
        <dbReference type="Proteomes" id="UP000837675"/>
    </source>
</evidence>
<sequence>MERVNTNANSGSILVLLGNGDGTLLEVLFPMVLVLIPPEQQLWI</sequence>
<organism evidence="2 3">
    <name type="scientific">Hyalomma marginatum</name>
    <dbReference type="NCBI Taxonomy" id="34627"/>
    <lineage>
        <taxon>Eukaryota</taxon>
        <taxon>Metazoa</taxon>
        <taxon>Ecdysozoa</taxon>
        <taxon>Arthropoda</taxon>
        <taxon>Chelicerata</taxon>
        <taxon>Arachnida</taxon>
        <taxon>Acari</taxon>
        <taxon>Parasitiformes</taxon>
        <taxon>Ixodida</taxon>
        <taxon>Ixodoidea</taxon>
        <taxon>Ixodidae</taxon>
        <taxon>Hyalomminae</taxon>
        <taxon>Hyalomma</taxon>
    </lineage>
</organism>
<evidence type="ECO:0000313" key="2">
    <source>
        <dbReference type="EMBL" id="CAG7592276.1"/>
    </source>
</evidence>
<keyword evidence="1" id="KW-0472">Membrane</keyword>
<keyword evidence="1" id="KW-1133">Transmembrane helix</keyword>
<comment type="caution">
    <text evidence="2">The sequence shown here is derived from an EMBL/GenBank/DDBJ whole genome shotgun (WGS) entry which is preliminary data.</text>
</comment>
<keyword evidence="3" id="KW-1185">Reference proteome</keyword>
<accession>A0A8S4C1P8</accession>
<gene>
    <name evidence="2" type="ORF">MHYMCMPASI_00546</name>
</gene>
<evidence type="ECO:0000256" key="1">
    <source>
        <dbReference type="SAM" id="Phobius"/>
    </source>
</evidence>
<protein>
    <submittedName>
        <fullName evidence="2">Uncharacterized protein</fullName>
    </submittedName>
</protein>
<proteinExistence type="predicted"/>
<dbReference type="AlphaFoldDB" id="A0A8S4C1P8"/>
<dbReference type="Proteomes" id="UP000837675">
    <property type="component" value="Unassembled WGS sequence"/>
</dbReference>
<reference evidence="2" key="1">
    <citation type="submission" date="2021-06" db="EMBL/GenBank/DDBJ databases">
        <authorList>
            <person name="Nardi T."/>
            <person name="Nardi T."/>
        </authorList>
    </citation>
    <scope>NUCLEOTIDE SEQUENCE</scope>
</reference>
<dbReference type="EMBL" id="CAJVAF010000248">
    <property type="protein sequence ID" value="CAG7592276.1"/>
    <property type="molecule type" value="Genomic_DNA"/>
</dbReference>
<feature type="transmembrane region" description="Helical" evidence="1">
    <location>
        <begin position="12"/>
        <end position="36"/>
    </location>
</feature>
<name>A0A8S4C1P8_9ACAR</name>